<dbReference type="Proteomes" id="UP000481153">
    <property type="component" value="Unassembled WGS sequence"/>
</dbReference>
<dbReference type="AlphaFoldDB" id="A0A6G0XBL2"/>
<name>A0A6G0XBL2_9STRA</name>
<gene>
    <name evidence="2" type="ORF">Ae201684_006684</name>
</gene>
<reference evidence="2 3" key="1">
    <citation type="submission" date="2019-07" db="EMBL/GenBank/DDBJ databases">
        <title>Genomics analysis of Aphanomyces spp. identifies a new class of oomycete effector associated with host adaptation.</title>
        <authorList>
            <person name="Gaulin E."/>
        </authorList>
    </citation>
    <scope>NUCLEOTIDE SEQUENCE [LARGE SCALE GENOMIC DNA]</scope>
    <source>
        <strain evidence="2 3">ATCC 201684</strain>
    </source>
</reference>
<keyword evidence="3" id="KW-1185">Reference proteome</keyword>
<dbReference type="EMBL" id="VJMJ01000084">
    <property type="protein sequence ID" value="KAF0737527.1"/>
    <property type="molecule type" value="Genomic_DNA"/>
</dbReference>
<feature type="region of interest" description="Disordered" evidence="1">
    <location>
        <begin position="285"/>
        <end position="325"/>
    </location>
</feature>
<organism evidence="2 3">
    <name type="scientific">Aphanomyces euteiches</name>
    <dbReference type="NCBI Taxonomy" id="100861"/>
    <lineage>
        <taxon>Eukaryota</taxon>
        <taxon>Sar</taxon>
        <taxon>Stramenopiles</taxon>
        <taxon>Oomycota</taxon>
        <taxon>Saprolegniomycetes</taxon>
        <taxon>Saprolegniales</taxon>
        <taxon>Verrucalvaceae</taxon>
        <taxon>Aphanomyces</taxon>
    </lineage>
</organism>
<sequence length="373" mass="41247">MPYDSEMVTGLASTDGAEVQDAVEHIMQVRQDLVQISFGDRMELSTRLASVIKNAMTQENEASLRLIDAARSLLVTLLINSRGTLVRTVPEVLELMLESLVLTAKSQCSDAMHMKILLFTALVMTLEVVVLPPANPLRLQIVSFITSQSATATSSSAQKQSPLELWRISPDSGDASIVNMVLELLPNWTYGSPLEFQLYGYAHWAWYCFLLPGIVGPLLVMKSMNYADSFMLSAFLSGLGMICIVWKSSSSSGQHDKDWQFLMRQAVLRAEAPWDGQWLALSPRDLSPPKLSKPQPQSDQTALVPKLSGASSELHPIQEDDEDDRTDSILAEQNALLSQIDPAEMFETLTKLQGFLADADDVSDETRHKTTNE</sequence>
<evidence type="ECO:0000313" key="3">
    <source>
        <dbReference type="Proteomes" id="UP000481153"/>
    </source>
</evidence>
<evidence type="ECO:0000313" key="2">
    <source>
        <dbReference type="EMBL" id="KAF0737527.1"/>
    </source>
</evidence>
<protein>
    <submittedName>
        <fullName evidence="2">Uncharacterized protein</fullName>
    </submittedName>
</protein>
<dbReference type="VEuPathDB" id="FungiDB:AeMF1_015554"/>
<evidence type="ECO:0000256" key="1">
    <source>
        <dbReference type="SAM" id="MobiDB-lite"/>
    </source>
</evidence>
<accession>A0A6G0XBL2</accession>
<comment type="caution">
    <text evidence="2">The sequence shown here is derived from an EMBL/GenBank/DDBJ whole genome shotgun (WGS) entry which is preliminary data.</text>
</comment>
<proteinExistence type="predicted"/>
<feature type="compositionally biased region" description="Low complexity" evidence="1">
    <location>
        <begin position="288"/>
        <end position="300"/>
    </location>
</feature>